<dbReference type="EMBL" id="CP158367">
    <property type="protein sequence ID" value="XBX75317.1"/>
    <property type="molecule type" value="Genomic_DNA"/>
</dbReference>
<dbReference type="PANTHER" id="PTHR43479:SF11">
    <property type="entry name" value="ACREF_ENVCD OPERON REPRESSOR-RELATED"/>
    <property type="match status" value="1"/>
</dbReference>
<dbReference type="Pfam" id="PF00440">
    <property type="entry name" value="TetR_N"/>
    <property type="match status" value="1"/>
</dbReference>
<proteinExistence type="predicted"/>
<dbReference type="RefSeq" id="WP_350344062.1">
    <property type="nucleotide sequence ID" value="NZ_CP158367.1"/>
</dbReference>
<accession>A0AAU7VN07</accession>
<keyword evidence="1 2" id="KW-0238">DNA-binding</keyword>
<sequence length="201" mass="23433">MPTEEKKEFIYEAALSLIDESDDLSKIKVMDIAQKANIGKGTVYEYFNSKEQLIAEAITYMLKRWINHLEESFADERSFKENYTLMLESVLSLLEKKHRTILGFISMSESGSHLYKSINTLMQESFEELQKSNLRFYEKIVDKSVEEGVVKEKPPLFDWYFAISSSILCVIIHEKHFEGDVGYSHKQIIEKAYNTYVKLLS</sequence>
<dbReference type="SUPFAM" id="SSF46689">
    <property type="entry name" value="Homeodomain-like"/>
    <property type="match status" value="1"/>
</dbReference>
<reference evidence="4" key="2">
    <citation type="submission" date="2024-06" db="EMBL/GenBank/DDBJ databases">
        <authorList>
            <person name="Petrova K.O."/>
            <person name="Toshchakov S.V."/>
            <person name="Boltjanskaja Y.V."/>
            <person name="Kevbrin V."/>
        </authorList>
    </citation>
    <scope>NUCLEOTIDE SEQUENCE</scope>
    <source>
        <strain evidence="4">Z-910T</strain>
    </source>
</reference>
<gene>
    <name evidence="4" type="ORF">PRVXT_000434</name>
</gene>
<dbReference type="GO" id="GO:0003677">
    <property type="term" value="F:DNA binding"/>
    <property type="evidence" value="ECO:0007669"/>
    <property type="project" value="UniProtKB-UniRule"/>
</dbReference>
<dbReference type="AlphaFoldDB" id="A0AAU7VN07"/>
<organism evidence="4">
    <name type="scientific">Proteinivorax tanatarense</name>
    <dbReference type="NCBI Taxonomy" id="1260629"/>
    <lineage>
        <taxon>Bacteria</taxon>
        <taxon>Bacillati</taxon>
        <taxon>Bacillota</taxon>
        <taxon>Clostridia</taxon>
        <taxon>Eubacteriales</taxon>
        <taxon>Proteinivoracaceae</taxon>
        <taxon>Proteinivorax</taxon>
    </lineage>
</organism>
<reference evidence="4" key="1">
    <citation type="journal article" date="2013" name="Extremophiles">
        <title>Proteinivorax tanatarense gen. nov., sp. nov., an anaerobic, haloalkaliphilic, proteolytic bacterium isolated from a decaying algal bloom, and proposal of Proteinivoraceae fam. nov.</title>
        <authorList>
            <person name="Kevbrin V."/>
            <person name="Boltyanskaya Y."/>
            <person name="Zhilina T."/>
            <person name="Kolganova T."/>
            <person name="Lavrentjeva E."/>
            <person name="Kuznetsov B."/>
        </authorList>
    </citation>
    <scope>NUCLEOTIDE SEQUENCE</scope>
    <source>
        <strain evidence="4">Z-910T</strain>
    </source>
</reference>
<dbReference type="InterPro" id="IPR009057">
    <property type="entry name" value="Homeodomain-like_sf"/>
</dbReference>
<protein>
    <submittedName>
        <fullName evidence="4">TetR/AcrR family transcriptional regulator</fullName>
    </submittedName>
</protein>
<evidence type="ECO:0000259" key="3">
    <source>
        <dbReference type="PROSITE" id="PS50977"/>
    </source>
</evidence>
<dbReference type="InterPro" id="IPR001647">
    <property type="entry name" value="HTH_TetR"/>
</dbReference>
<name>A0AAU7VN07_9FIRM</name>
<dbReference type="Gene3D" id="1.10.357.10">
    <property type="entry name" value="Tetracycline Repressor, domain 2"/>
    <property type="match status" value="1"/>
</dbReference>
<dbReference type="PANTHER" id="PTHR43479">
    <property type="entry name" value="ACREF/ENVCD OPERON REPRESSOR-RELATED"/>
    <property type="match status" value="1"/>
</dbReference>
<feature type="DNA-binding region" description="H-T-H motif" evidence="2">
    <location>
        <begin position="28"/>
        <end position="47"/>
    </location>
</feature>
<evidence type="ECO:0000256" key="1">
    <source>
        <dbReference type="ARBA" id="ARBA00023125"/>
    </source>
</evidence>
<dbReference type="PROSITE" id="PS50977">
    <property type="entry name" value="HTH_TETR_2"/>
    <property type="match status" value="1"/>
</dbReference>
<evidence type="ECO:0000256" key="2">
    <source>
        <dbReference type="PROSITE-ProRule" id="PRU00335"/>
    </source>
</evidence>
<feature type="domain" description="HTH tetR-type" evidence="3">
    <location>
        <begin position="4"/>
        <end position="65"/>
    </location>
</feature>
<evidence type="ECO:0000313" key="4">
    <source>
        <dbReference type="EMBL" id="XBX75317.1"/>
    </source>
</evidence>
<dbReference type="InterPro" id="IPR050624">
    <property type="entry name" value="HTH-type_Tx_Regulator"/>
</dbReference>